<dbReference type="InterPro" id="IPR013216">
    <property type="entry name" value="Methyltransf_11"/>
</dbReference>
<gene>
    <name evidence="2" type="ORF">IPA_01985</name>
</gene>
<sequence length="178" mass="20148">MKMSFEVFSQVAEEYDKWYEEKEEIYKKELKCVKKGIQGKRILEVGGGTGAFSSPLGAVNLDPALGALKVAKRKDVEAILGIAEMLPFRSNSFDSSFFVTSLCFVNDVKKALKEAERVSKSVVACIIPKESGLAKKYEERGRKGHPIYKYSKFLSKDQFKDWGKVCDLEWFACFKYPA</sequence>
<proteinExistence type="predicted"/>
<name>A0A977PKC3_9CREN</name>
<dbReference type="KEGG" id="ipc:IPA_01985"/>
<dbReference type="CDD" id="cd02440">
    <property type="entry name" value="AdoMet_MTases"/>
    <property type="match status" value="1"/>
</dbReference>
<feature type="domain" description="Methyltransferase type 11" evidence="1">
    <location>
        <begin position="43"/>
        <end position="121"/>
    </location>
</feature>
<reference evidence="2" key="1">
    <citation type="submission" date="2013-11" db="EMBL/GenBank/DDBJ databases">
        <title>Comparative genomics of Ignicoccus.</title>
        <authorList>
            <person name="Podar M."/>
        </authorList>
    </citation>
    <scope>NUCLEOTIDE SEQUENCE</scope>
    <source>
        <strain evidence="2">DSM 13166</strain>
    </source>
</reference>
<evidence type="ECO:0000313" key="2">
    <source>
        <dbReference type="EMBL" id="UXD21269.1"/>
    </source>
</evidence>
<dbReference type="GO" id="GO:0032259">
    <property type="term" value="P:methylation"/>
    <property type="evidence" value="ECO:0007669"/>
    <property type="project" value="UniProtKB-KW"/>
</dbReference>
<dbReference type="GO" id="GO:0008757">
    <property type="term" value="F:S-adenosylmethionine-dependent methyltransferase activity"/>
    <property type="evidence" value="ECO:0007669"/>
    <property type="project" value="InterPro"/>
</dbReference>
<accession>A0A977PKC3</accession>
<dbReference type="EMBL" id="CP006868">
    <property type="protein sequence ID" value="UXD21269.1"/>
    <property type="molecule type" value="Genomic_DNA"/>
</dbReference>
<dbReference type="SUPFAM" id="SSF53335">
    <property type="entry name" value="S-adenosyl-L-methionine-dependent methyltransferases"/>
    <property type="match status" value="1"/>
</dbReference>
<dbReference type="Gene3D" id="3.40.50.150">
    <property type="entry name" value="Vaccinia Virus protein VP39"/>
    <property type="match status" value="1"/>
</dbReference>
<dbReference type="AlphaFoldDB" id="A0A977PKC3"/>
<dbReference type="Pfam" id="PF08241">
    <property type="entry name" value="Methyltransf_11"/>
    <property type="match status" value="1"/>
</dbReference>
<organism evidence="2 3">
    <name type="scientific">Ignicoccus pacificus DSM 13166</name>
    <dbReference type="NCBI Taxonomy" id="940294"/>
    <lineage>
        <taxon>Archaea</taxon>
        <taxon>Thermoproteota</taxon>
        <taxon>Thermoprotei</taxon>
        <taxon>Desulfurococcales</taxon>
        <taxon>Desulfurococcaceae</taxon>
        <taxon>Ignicoccus</taxon>
    </lineage>
</organism>
<dbReference type="InterPro" id="IPR029063">
    <property type="entry name" value="SAM-dependent_MTases_sf"/>
</dbReference>
<dbReference type="Proteomes" id="UP001063698">
    <property type="component" value="Chromosome"/>
</dbReference>
<protein>
    <submittedName>
        <fullName evidence="2">SAM-dependent methyltransferase</fullName>
    </submittedName>
</protein>
<keyword evidence="2" id="KW-0489">Methyltransferase</keyword>
<evidence type="ECO:0000313" key="3">
    <source>
        <dbReference type="Proteomes" id="UP001063698"/>
    </source>
</evidence>
<evidence type="ECO:0000259" key="1">
    <source>
        <dbReference type="Pfam" id="PF08241"/>
    </source>
</evidence>
<keyword evidence="2" id="KW-0808">Transferase</keyword>
<keyword evidence="3" id="KW-1185">Reference proteome</keyword>